<feature type="region of interest" description="Disordered" evidence="2">
    <location>
        <begin position="119"/>
        <end position="149"/>
    </location>
</feature>
<comment type="caution">
    <text evidence="5">The sequence shown here is derived from an EMBL/GenBank/DDBJ whole genome shotgun (WGS) entry which is preliminary data.</text>
</comment>
<dbReference type="Proteomes" id="UP001153269">
    <property type="component" value="Unassembled WGS sequence"/>
</dbReference>
<evidence type="ECO:0000313" key="5">
    <source>
        <dbReference type="EMBL" id="CAB1455429.1"/>
    </source>
</evidence>
<evidence type="ECO:0000313" key="6">
    <source>
        <dbReference type="Proteomes" id="UP001153269"/>
    </source>
</evidence>
<dbReference type="SMART" id="SM00181">
    <property type="entry name" value="EGF"/>
    <property type="match status" value="1"/>
</dbReference>
<dbReference type="PROSITE" id="PS50026">
    <property type="entry name" value="EGF_3"/>
    <property type="match status" value="1"/>
</dbReference>
<keyword evidence="1" id="KW-1015">Disulfide bond</keyword>
<dbReference type="EMBL" id="CADEAL010004255">
    <property type="protein sequence ID" value="CAB1455429.1"/>
    <property type="molecule type" value="Genomic_DNA"/>
</dbReference>
<organism evidence="5 6">
    <name type="scientific">Pleuronectes platessa</name>
    <name type="common">European plaice</name>
    <dbReference type="NCBI Taxonomy" id="8262"/>
    <lineage>
        <taxon>Eukaryota</taxon>
        <taxon>Metazoa</taxon>
        <taxon>Chordata</taxon>
        <taxon>Craniata</taxon>
        <taxon>Vertebrata</taxon>
        <taxon>Euteleostomi</taxon>
        <taxon>Actinopterygii</taxon>
        <taxon>Neopterygii</taxon>
        <taxon>Teleostei</taxon>
        <taxon>Neoteleostei</taxon>
        <taxon>Acanthomorphata</taxon>
        <taxon>Carangaria</taxon>
        <taxon>Pleuronectiformes</taxon>
        <taxon>Pleuronectoidei</taxon>
        <taxon>Pleuronectidae</taxon>
        <taxon>Pleuronectes</taxon>
    </lineage>
</organism>
<dbReference type="AlphaFoldDB" id="A0A9N7ZBA0"/>
<dbReference type="SUPFAM" id="SSF57196">
    <property type="entry name" value="EGF/Laminin"/>
    <property type="match status" value="1"/>
</dbReference>
<feature type="domain" description="EGF-like" evidence="4">
    <location>
        <begin position="73"/>
        <end position="117"/>
    </location>
</feature>
<feature type="chain" id="PRO_5040390308" description="EGF-like domain-containing protein" evidence="3">
    <location>
        <begin position="44"/>
        <end position="149"/>
    </location>
</feature>
<evidence type="ECO:0000256" key="1">
    <source>
        <dbReference type="PROSITE-ProRule" id="PRU00076"/>
    </source>
</evidence>
<keyword evidence="3" id="KW-0732">Signal</keyword>
<reference evidence="5" key="1">
    <citation type="submission" date="2020-03" db="EMBL/GenBank/DDBJ databases">
        <authorList>
            <person name="Weist P."/>
        </authorList>
    </citation>
    <scope>NUCLEOTIDE SEQUENCE</scope>
</reference>
<dbReference type="PROSITE" id="PS01186">
    <property type="entry name" value="EGF_2"/>
    <property type="match status" value="1"/>
</dbReference>
<evidence type="ECO:0000256" key="3">
    <source>
        <dbReference type="SAM" id="SignalP"/>
    </source>
</evidence>
<protein>
    <recommendedName>
        <fullName evidence="4">EGF-like domain-containing protein</fullName>
    </recommendedName>
</protein>
<feature type="compositionally biased region" description="Basic and acidic residues" evidence="2">
    <location>
        <begin position="131"/>
        <end position="141"/>
    </location>
</feature>
<evidence type="ECO:0000259" key="4">
    <source>
        <dbReference type="PROSITE" id="PS50026"/>
    </source>
</evidence>
<dbReference type="Gene3D" id="2.10.25.10">
    <property type="entry name" value="Laminin"/>
    <property type="match status" value="1"/>
</dbReference>
<dbReference type="PRINTS" id="PR00010">
    <property type="entry name" value="EGFBLOOD"/>
</dbReference>
<gene>
    <name evidence="5" type="ORF">PLEPLA_LOCUS43205</name>
</gene>
<proteinExistence type="predicted"/>
<dbReference type="FunFam" id="2.10.25.10:FF:000883">
    <property type="entry name" value="Delta/notch-like EGF repeat containing"/>
    <property type="match status" value="1"/>
</dbReference>
<keyword evidence="1" id="KW-0245">EGF-like domain</keyword>
<dbReference type="Pfam" id="PF00008">
    <property type="entry name" value="EGF"/>
    <property type="match status" value="1"/>
</dbReference>
<dbReference type="InterPro" id="IPR000742">
    <property type="entry name" value="EGF"/>
</dbReference>
<name>A0A9N7ZBA0_PLEPL</name>
<feature type="region of interest" description="Disordered" evidence="2">
    <location>
        <begin position="47"/>
        <end position="78"/>
    </location>
</feature>
<dbReference type="PROSITE" id="PS00022">
    <property type="entry name" value="EGF_1"/>
    <property type="match status" value="1"/>
</dbReference>
<keyword evidence="6" id="KW-1185">Reference proteome</keyword>
<comment type="caution">
    <text evidence="1">Lacks conserved residue(s) required for the propagation of feature annotation.</text>
</comment>
<sequence>MKARVLCSVLALPRCLPSHSVRRFASPLLVPLLLLLSSSISSGSSIGAVPSPFHLAPDTPAPAEPTPTQSTPRPDPCEGRPCLNGGLCQALPSAGRPEDTWEYTCTCSQGFTGHNCEIAHRSVAPPPASRTRSERHSESRARSRGAASQ</sequence>
<evidence type="ECO:0000256" key="2">
    <source>
        <dbReference type="SAM" id="MobiDB-lite"/>
    </source>
</evidence>
<feature type="compositionally biased region" description="Low complexity" evidence="2">
    <location>
        <begin position="47"/>
        <end position="58"/>
    </location>
</feature>
<dbReference type="CDD" id="cd00054">
    <property type="entry name" value="EGF_CA"/>
    <property type="match status" value="1"/>
</dbReference>
<feature type="signal peptide" evidence="3">
    <location>
        <begin position="1"/>
        <end position="43"/>
    </location>
</feature>
<feature type="disulfide bond" evidence="1">
    <location>
        <begin position="107"/>
        <end position="116"/>
    </location>
</feature>
<accession>A0A9N7ZBA0</accession>